<protein>
    <submittedName>
        <fullName evidence="1">Kynurenine formamidase</fullName>
    </submittedName>
</protein>
<evidence type="ECO:0000313" key="2">
    <source>
        <dbReference type="Proteomes" id="UP001185012"/>
    </source>
</evidence>
<evidence type="ECO:0000313" key="1">
    <source>
        <dbReference type="EMBL" id="MDR6226832.1"/>
    </source>
</evidence>
<gene>
    <name evidence="1" type="ORF">JOE21_002842</name>
</gene>
<sequence length="253" mass="28396">MRKLIDLSDKLSNDTTSFELSPHQIRYFDHKAGTQQVKEVLGLGEETFPNGIAWATEEVVLNTHSGTHVDAPYHYGPLSGDQPAKTIDQVPLEWCYGDGVVLDMRHKKIGEAITEKDLQSELERIGYPLKPLDITLIHTGASTFFDQPGYAFKQPGLNRAATEWLVDQGIKLIGIDAWGLDRPFDRMAVEAKEGKGQFWEAHLVGREKEYCQIEKLCNLDQIPKPYGFKISAFPINIKDASAGWSRVVAIIEE</sequence>
<dbReference type="RefSeq" id="WP_309867264.1">
    <property type="nucleotide sequence ID" value="NZ_JAVDQG010000006.1"/>
</dbReference>
<proteinExistence type="predicted"/>
<comment type="caution">
    <text evidence="1">The sequence shown here is derived from an EMBL/GenBank/DDBJ whole genome shotgun (WGS) entry which is preliminary data.</text>
</comment>
<dbReference type="PANTHER" id="PTHR31118">
    <property type="entry name" value="CYCLASE-LIKE PROTEIN 2"/>
    <property type="match status" value="1"/>
</dbReference>
<dbReference type="EMBL" id="JAVDQG010000006">
    <property type="protein sequence ID" value="MDR6226832.1"/>
    <property type="molecule type" value="Genomic_DNA"/>
</dbReference>
<keyword evidence="2" id="KW-1185">Reference proteome</keyword>
<dbReference type="Proteomes" id="UP001185012">
    <property type="component" value="Unassembled WGS sequence"/>
</dbReference>
<organism evidence="1 2">
    <name type="scientific">Desmospora profundinema</name>
    <dbReference type="NCBI Taxonomy" id="1571184"/>
    <lineage>
        <taxon>Bacteria</taxon>
        <taxon>Bacillati</taxon>
        <taxon>Bacillota</taxon>
        <taxon>Bacilli</taxon>
        <taxon>Bacillales</taxon>
        <taxon>Thermoactinomycetaceae</taxon>
        <taxon>Desmospora</taxon>
    </lineage>
</organism>
<dbReference type="PANTHER" id="PTHR31118:SF12">
    <property type="entry name" value="CYCLASE-LIKE PROTEIN 2"/>
    <property type="match status" value="1"/>
</dbReference>
<name>A0ABU1IPV6_9BACL</name>
<dbReference type="Gene3D" id="3.50.30.50">
    <property type="entry name" value="Putative cyclase"/>
    <property type="match status" value="1"/>
</dbReference>
<accession>A0ABU1IPV6</accession>
<dbReference type="SUPFAM" id="SSF102198">
    <property type="entry name" value="Putative cyclase"/>
    <property type="match status" value="1"/>
</dbReference>
<reference evidence="1 2" key="1">
    <citation type="submission" date="2023-07" db="EMBL/GenBank/DDBJ databases">
        <title>Genomic Encyclopedia of Type Strains, Phase IV (KMG-IV): sequencing the most valuable type-strain genomes for metagenomic binning, comparative biology and taxonomic classification.</title>
        <authorList>
            <person name="Goeker M."/>
        </authorList>
    </citation>
    <scope>NUCLEOTIDE SEQUENCE [LARGE SCALE GENOMIC DNA]</scope>
    <source>
        <strain evidence="1 2">DSM 45903</strain>
    </source>
</reference>
<dbReference type="Pfam" id="PF04199">
    <property type="entry name" value="Cyclase"/>
    <property type="match status" value="1"/>
</dbReference>
<dbReference type="InterPro" id="IPR037175">
    <property type="entry name" value="KFase_sf"/>
</dbReference>
<dbReference type="InterPro" id="IPR007325">
    <property type="entry name" value="KFase/CYL"/>
</dbReference>